<dbReference type="GO" id="GO:0004888">
    <property type="term" value="F:transmembrane signaling receptor activity"/>
    <property type="evidence" value="ECO:0007669"/>
    <property type="project" value="InterPro"/>
</dbReference>
<evidence type="ECO:0000256" key="1">
    <source>
        <dbReference type="ARBA" id="ARBA00004236"/>
    </source>
</evidence>
<dbReference type="Gene3D" id="6.10.340.10">
    <property type="match status" value="1"/>
</dbReference>
<organism evidence="10 11">
    <name type="scientific">Anaerobacillus alkaliphilus</name>
    <dbReference type="NCBI Taxonomy" id="1548597"/>
    <lineage>
        <taxon>Bacteria</taxon>
        <taxon>Bacillati</taxon>
        <taxon>Bacillota</taxon>
        <taxon>Bacilli</taxon>
        <taxon>Bacillales</taxon>
        <taxon>Bacillaceae</taxon>
        <taxon>Anaerobacillus</taxon>
    </lineage>
</organism>
<dbReference type="CDD" id="cd06225">
    <property type="entry name" value="HAMP"/>
    <property type="match status" value="1"/>
</dbReference>
<proteinExistence type="inferred from homology"/>
<dbReference type="EMBL" id="QOUX01000039">
    <property type="protein sequence ID" value="RXJ00239.1"/>
    <property type="molecule type" value="Genomic_DNA"/>
</dbReference>
<dbReference type="Gene3D" id="1.10.287.950">
    <property type="entry name" value="Methyl-accepting chemotaxis protein"/>
    <property type="match status" value="1"/>
</dbReference>
<dbReference type="OrthoDB" id="107771at2"/>
<dbReference type="AlphaFoldDB" id="A0A4Q0VSQ6"/>
<keyword evidence="2" id="KW-1003">Cell membrane</keyword>
<dbReference type="CDD" id="cd11386">
    <property type="entry name" value="MCP_signal"/>
    <property type="match status" value="1"/>
</dbReference>
<dbReference type="InterPro" id="IPR004090">
    <property type="entry name" value="Chemotax_Me-accpt_rcpt"/>
</dbReference>
<keyword evidence="7" id="KW-0812">Transmembrane</keyword>
<dbReference type="SMART" id="SM00283">
    <property type="entry name" value="MA"/>
    <property type="match status" value="1"/>
</dbReference>
<evidence type="ECO:0000256" key="3">
    <source>
        <dbReference type="ARBA" id="ARBA00023136"/>
    </source>
</evidence>
<feature type="domain" description="Methyl-accepting transducer" evidence="8">
    <location>
        <begin position="306"/>
        <end position="542"/>
    </location>
</feature>
<evidence type="ECO:0000313" key="10">
    <source>
        <dbReference type="EMBL" id="RXJ00239.1"/>
    </source>
</evidence>
<keyword evidence="11" id="KW-1185">Reference proteome</keyword>
<dbReference type="PROSITE" id="PS50885">
    <property type="entry name" value="HAMP"/>
    <property type="match status" value="1"/>
</dbReference>
<comment type="subcellular location">
    <subcellularLocation>
        <location evidence="1">Cell membrane</location>
    </subcellularLocation>
</comment>
<name>A0A4Q0VSQ6_9BACI</name>
<accession>A0A4Q0VSQ6</accession>
<dbReference type="GO" id="GO:0007165">
    <property type="term" value="P:signal transduction"/>
    <property type="evidence" value="ECO:0007669"/>
    <property type="project" value="UniProtKB-KW"/>
</dbReference>
<dbReference type="Pfam" id="PF00672">
    <property type="entry name" value="HAMP"/>
    <property type="match status" value="1"/>
</dbReference>
<gene>
    <name evidence="10" type="ORF">DS745_11945</name>
</gene>
<comment type="similarity">
    <text evidence="5">Belongs to the methyl-accepting chemotaxis (MCP) protein family.</text>
</comment>
<reference evidence="10 11" key="1">
    <citation type="journal article" date="2019" name="Int. J. Syst. Evol. Microbiol.">
        <title>Anaerobacillus alkaliphilus sp. nov., a novel alkaliphilic and moderately halophilic bacterium.</title>
        <authorList>
            <person name="Borsodi A.K."/>
            <person name="Aszalos J.M."/>
            <person name="Bihari P."/>
            <person name="Nagy I."/>
            <person name="Schumann P."/>
            <person name="Sproer C."/>
            <person name="Kovacs A.L."/>
            <person name="Boka K."/>
            <person name="Dobosy P."/>
            <person name="Ovari M."/>
            <person name="Szili-Kovacs T."/>
            <person name="Toth E."/>
        </authorList>
    </citation>
    <scope>NUCLEOTIDE SEQUENCE [LARGE SCALE GENOMIC DNA]</scope>
    <source>
        <strain evidence="10 11">B16-10</strain>
    </source>
</reference>
<comment type="caution">
    <text evidence="10">The sequence shown here is derived from an EMBL/GenBank/DDBJ whole genome shotgun (WGS) entry which is preliminary data.</text>
</comment>
<dbReference type="GO" id="GO:0005886">
    <property type="term" value="C:plasma membrane"/>
    <property type="evidence" value="ECO:0007669"/>
    <property type="project" value="UniProtKB-SubCell"/>
</dbReference>
<dbReference type="Pfam" id="PF00015">
    <property type="entry name" value="MCPsignal"/>
    <property type="match status" value="1"/>
</dbReference>
<keyword evidence="4 6" id="KW-0807">Transducer</keyword>
<evidence type="ECO:0000256" key="4">
    <source>
        <dbReference type="ARBA" id="ARBA00023224"/>
    </source>
</evidence>
<keyword evidence="7" id="KW-1133">Transmembrane helix</keyword>
<feature type="domain" description="HAMP" evidence="9">
    <location>
        <begin position="237"/>
        <end position="287"/>
    </location>
</feature>
<dbReference type="PANTHER" id="PTHR32089">
    <property type="entry name" value="METHYL-ACCEPTING CHEMOTAXIS PROTEIN MCPB"/>
    <property type="match status" value="1"/>
</dbReference>
<dbReference type="PANTHER" id="PTHR32089:SF112">
    <property type="entry name" value="LYSOZYME-LIKE PROTEIN-RELATED"/>
    <property type="match status" value="1"/>
</dbReference>
<dbReference type="GO" id="GO:0006935">
    <property type="term" value="P:chemotaxis"/>
    <property type="evidence" value="ECO:0007669"/>
    <property type="project" value="InterPro"/>
</dbReference>
<evidence type="ECO:0000259" key="9">
    <source>
        <dbReference type="PROSITE" id="PS50885"/>
    </source>
</evidence>
<evidence type="ECO:0000256" key="7">
    <source>
        <dbReference type="SAM" id="Phobius"/>
    </source>
</evidence>
<dbReference type="InterPro" id="IPR003660">
    <property type="entry name" value="HAMP_dom"/>
</dbReference>
<evidence type="ECO:0000256" key="5">
    <source>
        <dbReference type="ARBA" id="ARBA00029447"/>
    </source>
</evidence>
<dbReference type="SMART" id="SM00304">
    <property type="entry name" value="HAMP"/>
    <property type="match status" value="1"/>
</dbReference>
<dbReference type="PROSITE" id="PS50111">
    <property type="entry name" value="CHEMOTAXIS_TRANSDUC_2"/>
    <property type="match status" value="1"/>
</dbReference>
<evidence type="ECO:0000313" key="11">
    <source>
        <dbReference type="Proteomes" id="UP000290649"/>
    </source>
</evidence>
<evidence type="ECO:0000256" key="6">
    <source>
        <dbReference type="PROSITE-ProRule" id="PRU00284"/>
    </source>
</evidence>
<feature type="transmembrane region" description="Helical" evidence="7">
    <location>
        <begin position="212"/>
        <end position="234"/>
    </location>
</feature>
<protein>
    <submittedName>
        <fullName evidence="10">Methyl-accepting chemotaxis protein</fullName>
    </submittedName>
</protein>
<sequence length="592" mass="65464">MIDGKILNTIRKVDFLREVIYPTRIEENIMKLQTLLKTTTIITSILFLLTVWTIYQLSESVKQEEQAYNMQAELVLLSTKLGDSSDYLTNEVRAYTQFGDKKHFNNYWKEVNETKTRDHVVERLHELEVPIDFINLIELASANSNKLISLEEQAMAAVEKGNLNIARTLVFGPDYDNGKNIIAEPIHEFNDKIQHWTNTILNDAKKAVQVSFFIMISSATLVIISLAVTFYLLFIKIKPLSQLSQMAEKISRGDLNVTRIQTTSKDEIADLSHSFNMMADNLRNLIYTVKQASENLASSSEQLLASAEQTNEATQQVTFSIDEISTGADTQLKQVQDSNLAINEISEGIQVIATTTSTVAKASEETTHKAQQGESTINKAVTQMKTIEENVTRTSKSLQTLDDRSKEIEKIVIAITAISSQTNLLALNAAIEAARAGEHGKGFAVVADEVRKLAEQSNQSATQITQIIQSIQADTVATVDQMNIVSEDVLTGVTIIENTGKSFQEILESAQSVSSKIQEVSAISEQMASGTEQVTETFNEVTRITELATTKTQTVAGLAEEQSASMQEITASAESLSKLASELSEQVGKFRL</sequence>
<evidence type="ECO:0000259" key="8">
    <source>
        <dbReference type="PROSITE" id="PS50111"/>
    </source>
</evidence>
<dbReference type="Proteomes" id="UP000290649">
    <property type="component" value="Unassembled WGS sequence"/>
</dbReference>
<dbReference type="PRINTS" id="PR00260">
    <property type="entry name" value="CHEMTRNSDUCR"/>
</dbReference>
<dbReference type="InterPro" id="IPR004089">
    <property type="entry name" value="MCPsignal_dom"/>
</dbReference>
<evidence type="ECO:0000256" key="2">
    <source>
        <dbReference type="ARBA" id="ARBA00022475"/>
    </source>
</evidence>
<keyword evidence="3 7" id="KW-0472">Membrane</keyword>
<dbReference type="SUPFAM" id="SSF58104">
    <property type="entry name" value="Methyl-accepting chemotaxis protein (MCP) signaling domain"/>
    <property type="match status" value="1"/>
</dbReference>